<feature type="compositionally biased region" description="Basic and acidic residues" evidence="1">
    <location>
        <begin position="51"/>
        <end position="67"/>
    </location>
</feature>
<feature type="domain" description="DUF7726" evidence="2">
    <location>
        <begin position="228"/>
        <end position="301"/>
    </location>
</feature>
<feature type="compositionally biased region" description="Low complexity" evidence="1">
    <location>
        <begin position="334"/>
        <end position="343"/>
    </location>
</feature>
<feature type="compositionally biased region" description="Basic residues" evidence="1">
    <location>
        <begin position="393"/>
        <end position="405"/>
    </location>
</feature>
<feature type="region of interest" description="Disordered" evidence="1">
    <location>
        <begin position="321"/>
        <end position="405"/>
    </location>
</feature>
<proteinExistence type="predicted"/>
<gene>
    <name evidence="3" type="ORF">PG996_003102</name>
</gene>
<dbReference type="EMBL" id="JAQQWM010000002">
    <property type="protein sequence ID" value="KAK8076932.1"/>
    <property type="molecule type" value="Genomic_DNA"/>
</dbReference>
<feature type="compositionally biased region" description="Basic and acidic residues" evidence="1">
    <location>
        <begin position="345"/>
        <end position="371"/>
    </location>
</feature>
<evidence type="ECO:0000313" key="3">
    <source>
        <dbReference type="EMBL" id="KAK8076932.1"/>
    </source>
</evidence>
<feature type="region of interest" description="Disordered" evidence="1">
    <location>
        <begin position="35"/>
        <end position="67"/>
    </location>
</feature>
<dbReference type="InterPro" id="IPR056143">
    <property type="entry name" value="DUF7726"/>
</dbReference>
<feature type="compositionally biased region" description="Basic residues" evidence="1">
    <location>
        <begin position="321"/>
        <end position="333"/>
    </location>
</feature>
<protein>
    <recommendedName>
        <fullName evidence="2">DUF7726 domain-containing protein</fullName>
    </recommendedName>
</protein>
<accession>A0ABR1W0D3</accession>
<feature type="region of interest" description="Disordered" evidence="1">
    <location>
        <begin position="183"/>
        <end position="215"/>
    </location>
</feature>
<name>A0ABR1W0D3_9PEZI</name>
<feature type="compositionally biased region" description="Basic and acidic residues" evidence="1">
    <location>
        <begin position="206"/>
        <end position="215"/>
    </location>
</feature>
<evidence type="ECO:0000313" key="4">
    <source>
        <dbReference type="Proteomes" id="UP001446871"/>
    </source>
</evidence>
<organism evidence="3 4">
    <name type="scientific">Apiospora saccharicola</name>
    <dbReference type="NCBI Taxonomy" id="335842"/>
    <lineage>
        <taxon>Eukaryota</taxon>
        <taxon>Fungi</taxon>
        <taxon>Dikarya</taxon>
        <taxon>Ascomycota</taxon>
        <taxon>Pezizomycotina</taxon>
        <taxon>Sordariomycetes</taxon>
        <taxon>Xylariomycetidae</taxon>
        <taxon>Amphisphaeriales</taxon>
        <taxon>Apiosporaceae</taxon>
        <taxon>Apiospora</taxon>
    </lineage>
</organism>
<reference evidence="3 4" key="1">
    <citation type="submission" date="2023-01" db="EMBL/GenBank/DDBJ databases">
        <title>Analysis of 21 Apiospora genomes using comparative genomics revels a genus with tremendous synthesis potential of carbohydrate active enzymes and secondary metabolites.</title>
        <authorList>
            <person name="Sorensen T."/>
        </authorList>
    </citation>
    <scope>NUCLEOTIDE SEQUENCE [LARGE SCALE GENOMIC DNA]</scope>
    <source>
        <strain evidence="3 4">CBS 83171</strain>
    </source>
</reference>
<evidence type="ECO:0000259" key="2">
    <source>
        <dbReference type="Pfam" id="PF24852"/>
    </source>
</evidence>
<dbReference type="Pfam" id="PF24852">
    <property type="entry name" value="DUF7726"/>
    <property type="match status" value="1"/>
</dbReference>
<sequence length="405" mass="46564">MAPPTNGANRLVEDLRSAPGVDELKLKNRVAIAIHEDANDGDPKQGASLDPGKDDWEVHGGRLGRDHTLEDVPNHYLRDRLMTFTNECMPKDQASEARRRIAAYSNVIRKDEARLADGYQTGDDSEWQERCARHEEQKKSLQKMDSIAKIAKETFYVRGMGDAVQFEEQNAILAHIDPDIDMTPHPSGQRNYDDHPPIRHSVFHFGPRDEPQDPTAAERKALRAPFTNINYDCDQVRALVKRFIARSVGRMWTLDHFRQVCELEWPQLIGFLEKSGPQAGAESPAYGMCWEFIRRRQALGLSPFFDQKKADRIFPYRKVKLPAKKCGRPKQPKQPKQPTPQQLQKKREAEELRKKRRPTDAELRERRRAEAESQQQEQQQQKKRGPDVERPTRASKRIKAQKAGG</sequence>
<comment type="caution">
    <text evidence="3">The sequence shown here is derived from an EMBL/GenBank/DDBJ whole genome shotgun (WGS) entry which is preliminary data.</text>
</comment>
<evidence type="ECO:0000256" key="1">
    <source>
        <dbReference type="SAM" id="MobiDB-lite"/>
    </source>
</evidence>
<keyword evidence="4" id="KW-1185">Reference proteome</keyword>
<dbReference type="Proteomes" id="UP001446871">
    <property type="component" value="Unassembled WGS sequence"/>
</dbReference>